<dbReference type="Pfam" id="PF24682">
    <property type="entry name" value="OB_RRP5"/>
    <property type="match status" value="1"/>
</dbReference>
<dbReference type="InterPro" id="IPR057301">
    <property type="entry name" value="Rrp5_OB_4th"/>
</dbReference>
<evidence type="ECO:0000313" key="3">
    <source>
        <dbReference type="EMBL" id="KAI3437556.1"/>
    </source>
</evidence>
<feature type="compositionally biased region" description="Acidic residues" evidence="1">
    <location>
        <begin position="1714"/>
        <end position="1767"/>
    </location>
</feature>
<dbReference type="Proteomes" id="UP001055712">
    <property type="component" value="Unassembled WGS sequence"/>
</dbReference>
<dbReference type="CDD" id="cd05695">
    <property type="entry name" value="S1_Rrp5_repeat_hs3"/>
    <property type="match status" value="1"/>
</dbReference>
<dbReference type="Gene3D" id="2.40.50.140">
    <property type="entry name" value="Nucleic acid-binding proteins"/>
    <property type="match status" value="11"/>
</dbReference>
<dbReference type="FunFam" id="2.40.50.140:FF:000103">
    <property type="entry name" value="protein RRP5 homolog"/>
    <property type="match status" value="3"/>
</dbReference>
<organism evidence="3 4">
    <name type="scientific">Chlorella vulgaris</name>
    <name type="common">Green alga</name>
    <dbReference type="NCBI Taxonomy" id="3077"/>
    <lineage>
        <taxon>Eukaryota</taxon>
        <taxon>Viridiplantae</taxon>
        <taxon>Chlorophyta</taxon>
        <taxon>core chlorophytes</taxon>
        <taxon>Trebouxiophyceae</taxon>
        <taxon>Chlorellales</taxon>
        <taxon>Chlorellaceae</taxon>
        <taxon>Chlorella clade</taxon>
        <taxon>Chlorella</taxon>
    </lineage>
</organism>
<dbReference type="OrthoDB" id="412781at2759"/>
<comment type="caution">
    <text evidence="3">The sequence shown here is derived from an EMBL/GenBank/DDBJ whole genome shotgun (WGS) entry which is preliminary data.</text>
</comment>
<feature type="domain" description="S1 motif" evidence="2">
    <location>
        <begin position="1378"/>
        <end position="1447"/>
    </location>
</feature>
<feature type="domain" description="S1 motif" evidence="2">
    <location>
        <begin position="530"/>
        <end position="599"/>
    </location>
</feature>
<dbReference type="Pfam" id="PF23459">
    <property type="entry name" value="S1_RRP5"/>
    <property type="match status" value="5"/>
</dbReference>
<feature type="region of interest" description="Disordered" evidence="1">
    <location>
        <begin position="1028"/>
        <end position="1050"/>
    </location>
</feature>
<dbReference type="InterPro" id="IPR003029">
    <property type="entry name" value="S1_domain"/>
</dbReference>
<reference evidence="3" key="1">
    <citation type="journal article" date="2019" name="Plant J.">
        <title>Chlorella vulgaris genome assembly and annotation reveals the molecular basis for metabolic acclimation to high light conditions.</title>
        <authorList>
            <person name="Cecchin M."/>
            <person name="Marcolungo L."/>
            <person name="Rossato M."/>
            <person name="Girolomoni L."/>
            <person name="Cosentino E."/>
            <person name="Cuine S."/>
            <person name="Li-Beisson Y."/>
            <person name="Delledonne M."/>
            <person name="Ballottari M."/>
        </authorList>
    </citation>
    <scope>NUCLEOTIDE SEQUENCE</scope>
    <source>
        <strain evidence="3">211/11P</strain>
    </source>
</reference>
<evidence type="ECO:0000313" key="4">
    <source>
        <dbReference type="Proteomes" id="UP001055712"/>
    </source>
</evidence>
<feature type="compositionally biased region" description="Low complexity" evidence="1">
    <location>
        <begin position="1704"/>
        <end position="1713"/>
    </location>
</feature>
<dbReference type="CDD" id="cd04461">
    <property type="entry name" value="S1_Rrp5_repeat_hs8_sc7"/>
    <property type="match status" value="1"/>
</dbReference>
<feature type="region of interest" description="Disordered" evidence="1">
    <location>
        <begin position="1149"/>
        <end position="1174"/>
    </location>
</feature>
<feature type="region of interest" description="Disordered" evidence="1">
    <location>
        <begin position="1680"/>
        <end position="1767"/>
    </location>
</feature>
<dbReference type="SUPFAM" id="SSF50249">
    <property type="entry name" value="Nucleic acid-binding proteins"/>
    <property type="match status" value="10"/>
</dbReference>
<dbReference type="EMBL" id="SIDB01000001">
    <property type="protein sequence ID" value="KAI3437556.1"/>
    <property type="molecule type" value="Genomic_DNA"/>
</dbReference>
<reference evidence="3" key="2">
    <citation type="submission" date="2020-11" db="EMBL/GenBank/DDBJ databases">
        <authorList>
            <person name="Cecchin M."/>
            <person name="Marcolungo L."/>
            <person name="Rossato M."/>
            <person name="Girolomoni L."/>
            <person name="Cosentino E."/>
            <person name="Cuine S."/>
            <person name="Li-Beisson Y."/>
            <person name="Delledonne M."/>
            <person name="Ballottari M."/>
        </authorList>
    </citation>
    <scope>NUCLEOTIDE SEQUENCE</scope>
    <source>
        <strain evidence="3">211/11P</strain>
        <tissue evidence="3">Whole cell</tissue>
    </source>
</reference>
<feature type="domain" description="S1 motif" evidence="2">
    <location>
        <begin position="350"/>
        <end position="419"/>
    </location>
</feature>
<dbReference type="InterPro" id="IPR012340">
    <property type="entry name" value="NA-bd_OB-fold"/>
</dbReference>
<feature type="compositionally biased region" description="Low complexity" evidence="1">
    <location>
        <begin position="156"/>
        <end position="167"/>
    </location>
</feature>
<feature type="compositionally biased region" description="Basic residues" evidence="1">
    <location>
        <begin position="1453"/>
        <end position="1464"/>
    </location>
</feature>
<dbReference type="PANTHER" id="PTHR23270">
    <property type="entry name" value="PROGRAMMED CELL DEATH PROTEIN 11 PRE-RRNA PROCESSING PROTEIN RRP5"/>
    <property type="match status" value="1"/>
</dbReference>
<feature type="domain" description="S1 motif" evidence="2">
    <location>
        <begin position="949"/>
        <end position="1014"/>
    </location>
</feature>
<feature type="domain" description="S1 motif" evidence="2">
    <location>
        <begin position="435"/>
        <end position="513"/>
    </location>
</feature>
<name>A0A9D4TXE5_CHLVU</name>
<dbReference type="PROSITE" id="PS50126">
    <property type="entry name" value="S1"/>
    <property type="match status" value="10"/>
</dbReference>
<dbReference type="InterPro" id="IPR057302">
    <property type="entry name" value="Rrp5_S1"/>
</dbReference>
<gene>
    <name evidence="3" type="ORF">D9Q98_000009</name>
</gene>
<dbReference type="Pfam" id="PF24685">
    <property type="entry name" value="OB_RRP5_4th"/>
    <property type="match status" value="1"/>
</dbReference>
<dbReference type="Pfam" id="PF00575">
    <property type="entry name" value="S1"/>
    <property type="match status" value="1"/>
</dbReference>
<dbReference type="GO" id="GO:0003723">
    <property type="term" value="F:RNA binding"/>
    <property type="evidence" value="ECO:0007669"/>
    <property type="project" value="TreeGrafter"/>
</dbReference>
<dbReference type="PANTHER" id="PTHR23270:SF10">
    <property type="entry name" value="PROTEIN RRP5 HOMOLOG"/>
    <property type="match status" value="1"/>
</dbReference>
<feature type="compositionally biased region" description="Basic and acidic residues" evidence="1">
    <location>
        <begin position="1465"/>
        <end position="1474"/>
    </location>
</feature>
<feature type="region of interest" description="Disordered" evidence="1">
    <location>
        <begin position="202"/>
        <end position="232"/>
    </location>
</feature>
<proteinExistence type="predicted"/>
<sequence>MVQKRKPDEGAIEEEETFVRGGGSGLAPVVKKQLEQEAYAEAEADLLAGSSKKGGKRRKSDASGAAAAGVGDEEDAFFRGLALQDKLPKYVELLKFRNLSRGCKLWGAVIEVTPRELVVSLPHGLRGQVPYGEASDFLHEQSKKAALADAEADVHAAAEAGGKQSSSGKKRKAPGPGAAALPALIDLFSIGQLVRATVTAARSGGGNEAGNDQAGAKAAGADAKDGSKKKATKRVMLSLRVSKMNGGLGPESLQGGMALPACVRSVEDHGFTLALGIKGVSGFLSKKEAAAAGRPLAPGVLLDVVVPAGGAPKPAGGGSSVVNVSCLPEAVATAVSHAWEGLNIGSLLPGQLVTARVRNVLSDGLLCSFLTYFSGTVDPFHLGTDLTADWRKQFSPNQRLRARILFVDPETKRVGLSLQRHLLADTLPPNFPMLGQVFSEAVVRRVDEGLGLLLELPAEAPATTPLTPGYAHISNLGEDKVEDIGKRFRPGQKLRARVLGFRPMDGLAVLSLKPSVVDSHILSIADIRPGMPLSATVLRVDEYWLLIAVTSSIRALVPLLHASDTGSAKALRKFKEGQKVAGKVLTVDAASKKVTVTLKPSLVGSKLRTMASFKDAMVGVRSHGVVTGAEDRGVFVSFFGGLSGLAHLSECGLAEGQKPGESFKVGQVVKCRVLGADPSRKGLKLSLVAKAKATAEPAAADAAAEGAPAAAAASALLASYQLGQLVHGTVTAVHTAKSSSGDTAPAYYELSVAPAAAASGEAVAAAPSAVGRLEVAHLADHPAAQAAMVASLAVGTQLGPLMVLQHLEKSKQLRLTRKASMLAAAEAGVLPSTLEGVAQGAVMPGYVASITNDSVFVRYLGGLTGRAGLAQLSDTFVADPHQLFREGQSVRTTVVQVDAEKQRFGVALKQSLCSSRNADYLQSLFSDLEYAESLSTDVATADWGALAIGSVVPGEVHEVKDFGLLCDLDAHDDVVGMATRHQLPEDVAYEAGTKFRAVVLDSNKAQGIVELSMQPRLLQAAAAATAAAAGEPQQQPHKKQKKQKKAAAAGSAAATAGGTADVALAEGQQVDATVELLREEGYCVTSIAASGGGASCSVPLGFLPTADFNLQHQPRRDIQVGQTLSVRVAALPSPATGGRLLLAMPQAAKPARPAAARPAGGKGQPAQPQPPAAGSCVQATVGAVHALHADLELEGGFHGRLYITEASSPLSDLRTGAQLPVAVLGRAPMVAGRRHALFDCSNRPDVVAAAKAGEALPKARQPSWSTLKPGESLQGFVQEVERGYVWCAFSTSIRGRAFATQASSSIDECERLTKRYQPGQAVHAVVLHVDAQRHALDVSLQPAVPGAVPTAAAGAASTDADADADAAAAAAAAAPKAGSVVLGRITAVGGGGVRVQLSARCTGRVALTDIHDSAVQQVLAGLEEGQYCRAAVLGPDPACSQTSSSGKGGSKGGKGKGGKGKGGKGGKDSSKDSGADNSSQLLLSLRPAAGGQCAAHAAAAAAEQQVAGLAPGQLQPKSLKPGQKVAGYVKSAGQAGVFVCLARNLDARIRLSQLANGFVESPAEAFPEGRLVAGQVLSVEGDKVELTLRTRNAGPSLDSLEEGQVVRGKVKKVAAFGVFVELDGQPGGSVTGLAHLSEVADDFVSELAELFTPGQRVVARVLKVDAGAGRLSLGLKPSYFEGLSDEEGEDGGSKGGSDEDFDADLVAAAAGSDGSDDSDEEEGAKESSEGDSDVSLEASEDGEAGPEGFDLDEELAAEESASDEDSD</sequence>
<feature type="compositionally biased region" description="Low complexity" evidence="1">
    <location>
        <begin position="1149"/>
        <end position="1159"/>
    </location>
</feature>
<feature type="region of interest" description="Disordered" evidence="1">
    <location>
        <begin position="156"/>
        <end position="175"/>
    </location>
</feature>
<dbReference type="GO" id="GO:0032040">
    <property type="term" value="C:small-subunit processome"/>
    <property type="evidence" value="ECO:0007669"/>
    <property type="project" value="TreeGrafter"/>
</dbReference>
<dbReference type="InterPro" id="IPR045209">
    <property type="entry name" value="Rrp5"/>
</dbReference>
<feature type="domain" description="S1 motif" evidence="2">
    <location>
        <begin position="840"/>
        <end position="909"/>
    </location>
</feature>
<feature type="compositionally biased region" description="Basic residues" evidence="1">
    <location>
        <begin position="1036"/>
        <end position="1045"/>
    </location>
</feature>
<keyword evidence="4" id="KW-1185">Reference proteome</keyword>
<accession>A0A9D4TXE5</accession>
<feature type="region of interest" description="Disordered" evidence="1">
    <location>
        <begin position="1438"/>
        <end position="1477"/>
    </location>
</feature>
<feature type="domain" description="S1 motif" evidence="2">
    <location>
        <begin position="619"/>
        <end position="688"/>
    </location>
</feature>
<evidence type="ECO:0000259" key="2">
    <source>
        <dbReference type="PROSITE" id="PS50126"/>
    </source>
</evidence>
<dbReference type="GO" id="GO:0006364">
    <property type="term" value="P:rRNA processing"/>
    <property type="evidence" value="ECO:0007669"/>
    <property type="project" value="InterPro"/>
</dbReference>
<dbReference type="InterPro" id="IPR057300">
    <property type="entry name" value="OB_Rrp5"/>
</dbReference>
<evidence type="ECO:0000256" key="1">
    <source>
        <dbReference type="SAM" id="MobiDB-lite"/>
    </source>
</evidence>
<feature type="domain" description="S1 motif" evidence="2">
    <location>
        <begin position="1603"/>
        <end position="1676"/>
    </location>
</feature>
<feature type="domain" description="S1 motif" evidence="2">
    <location>
        <begin position="1270"/>
        <end position="1341"/>
    </location>
</feature>
<dbReference type="SMART" id="SM00316">
    <property type="entry name" value="S1"/>
    <property type="match status" value="11"/>
</dbReference>
<feature type="domain" description="S1 motif" evidence="2">
    <location>
        <begin position="1522"/>
        <end position="1589"/>
    </location>
</feature>
<feature type="compositionally biased region" description="Low complexity" evidence="1">
    <location>
        <begin position="209"/>
        <end position="221"/>
    </location>
</feature>
<protein>
    <recommendedName>
        <fullName evidence="2">S1 motif domain-containing protein</fullName>
    </recommendedName>
</protein>
<feature type="region of interest" description="Disordered" evidence="1">
    <location>
        <begin position="1"/>
        <end position="25"/>
    </location>
</feature>